<keyword evidence="3" id="KW-1185">Reference proteome</keyword>
<keyword evidence="1" id="KW-1133">Transmembrane helix</keyword>
<dbReference type="AlphaFoldDB" id="A0A402B013"/>
<organism evidence="2 3">
    <name type="scientific">Dictyobacter alpinus</name>
    <dbReference type="NCBI Taxonomy" id="2014873"/>
    <lineage>
        <taxon>Bacteria</taxon>
        <taxon>Bacillati</taxon>
        <taxon>Chloroflexota</taxon>
        <taxon>Ktedonobacteria</taxon>
        <taxon>Ktedonobacterales</taxon>
        <taxon>Dictyobacteraceae</taxon>
        <taxon>Dictyobacter</taxon>
    </lineage>
</organism>
<evidence type="ECO:0000256" key="1">
    <source>
        <dbReference type="SAM" id="Phobius"/>
    </source>
</evidence>
<feature type="transmembrane region" description="Helical" evidence="1">
    <location>
        <begin position="73"/>
        <end position="99"/>
    </location>
</feature>
<feature type="transmembrane region" description="Helical" evidence="1">
    <location>
        <begin position="7"/>
        <end position="29"/>
    </location>
</feature>
<keyword evidence="1" id="KW-0812">Transmembrane</keyword>
<feature type="transmembrane region" description="Helical" evidence="1">
    <location>
        <begin position="132"/>
        <end position="152"/>
    </location>
</feature>
<dbReference type="EMBL" id="BIFT01000001">
    <property type="protein sequence ID" value="GCE24686.1"/>
    <property type="molecule type" value="Genomic_DNA"/>
</dbReference>
<proteinExistence type="predicted"/>
<dbReference type="OrthoDB" id="9785126at2"/>
<name>A0A402B013_9CHLR</name>
<feature type="transmembrane region" description="Helical" evidence="1">
    <location>
        <begin position="105"/>
        <end position="125"/>
    </location>
</feature>
<reference evidence="3" key="1">
    <citation type="submission" date="2018-12" db="EMBL/GenBank/DDBJ databases">
        <title>Tengunoibacter tsumagoiensis gen. nov., sp. nov., Dictyobacter kobayashii sp. nov., D. alpinus sp. nov., and D. joshuensis sp. nov. and description of Dictyobacteraceae fam. nov. within the order Ktedonobacterales isolated from Tengu-no-mugimeshi.</title>
        <authorList>
            <person name="Wang C.M."/>
            <person name="Zheng Y."/>
            <person name="Sakai Y."/>
            <person name="Toyoda A."/>
            <person name="Minakuchi Y."/>
            <person name="Abe K."/>
            <person name="Yokota A."/>
            <person name="Yabe S."/>
        </authorList>
    </citation>
    <scope>NUCLEOTIDE SEQUENCE [LARGE SCALE GENOMIC DNA]</scope>
    <source>
        <strain evidence="3">Uno16</strain>
    </source>
</reference>
<protein>
    <submittedName>
        <fullName evidence="2">Uncharacterized protein</fullName>
    </submittedName>
</protein>
<dbReference type="Proteomes" id="UP000287171">
    <property type="component" value="Unassembled WGS sequence"/>
</dbReference>
<keyword evidence="1" id="KW-0472">Membrane</keyword>
<evidence type="ECO:0000313" key="3">
    <source>
        <dbReference type="Proteomes" id="UP000287171"/>
    </source>
</evidence>
<comment type="caution">
    <text evidence="2">The sequence shown here is derived from an EMBL/GenBank/DDBJ whole genome shotgun (WGS) entry which is preliminary data.</text>
</comment>
<accession>A0A402B013</accession>
<dbReference type="RefSeq" id="WP_126625367.1">
    <property type="nucleotide sequence ID" value="NZ_BIFT01000001.1"/>
</dbReference>
<gene>
    <name evidence="2" type="ORF">KDA_01700</name>
</gene>
<evidence type="ECO:0000313" key="2">
    <source>
        <dbReference type="EMBL" id="GCE24686.1"/>
    </source>
</evidence>
<sequence>MPIILLFLLKVIAFGVGALIVIATFLSALRTFVLPRSAPDGLNRFVFITVRYLFELRIKWLSSFEKRDRAMELYAPVCLLSLLVVWLVCIQLGYLGMIWAVDGQVLYEAFKISGSSLLTLGFYVVDNLATTILVFSEATIGLVVIALLIAYLPTIYSAFERREANVTMLEVRAGSPPSAVEMIIRYTRLKRLSELNEIWTDWEKWFVDIEESHTSLAALTFFRSPQPHRSWITASGAVLDAASLVLSAVDTPRDSQADLCIRAGYLALRYIADLFRIPYKVNPTLADPISISRGEFEQALDQLAAAGVPLVADREQAWNDFRGWRVNYDTVLLGLAELVMAPVAPWSSDRQLKDAPQIVLRWRKGKKLVETHEWIPPSNL</sequence>